<reference evidence="4 5" key="1">
    <citation type="submission" date="2019-06" db="EMBL/GenBank/DDBJ databases">
        <title>Mycoplasma falconis type strain whole genome sequence.</title>
        <authorList>
            <person name="Spergser J."/>
        </authorList>
    </citation>
    <scope>NUCLEOTIDE SEQUENCE [LARGE SCALE GENOMIC DNA]</scope>
    <source>
        <strain evidence="4 5">ATCC 51372</strain>
    </source>
</reference>
<sequence length="751" mass="87392">MAETTYRLRGNFSTTLWASPNNMETVILSFKVIDNDINNPIVLNKFSNISIILKNNLFLDKKIEFNNKKYEVEVKWNRNSKHKNSYTCIDVFPLGEDDSYKLNYIVKFLKSANFPGIGEAKAKRLVSDLGVDVLAKMLSEDINPEKYGISEDNWEISIDYLKSNPSIVKDQIYFLKLNLSTSLYKNIVKNFDNYDNFLKEYHEDFYRFYFENIKEVRLNDIDKIHDDNFKNENQEAKWGAHIYSALIKYCFDSGNTRIASKKVFDSLMEISTTDLLIPRNTEDFYQGCYYLIKNKLLILNFYEDVEYLTPKHVFEIEKSIVDRIRLIKESKPIYKFDYQKKSFFDDKQEEAIYSALNDNLVLITGSPGTGKTLITNEIIRQLQKKYNSDDIVVVTPTGRATININNKNIKDIQAVTIHSFLQWDPDNNRFNINERHPISCECLIIDEFSMVSIDIFDALLKGINKRYLKKIILVGDKDQLPAIGPGYLIRDFIENNIFKTIELDKIYRQADNFDIVVDAISINKGLMPNFEGQQSQFKPTFRDDLKEVLINKIEELLNKGYTKKDIAVLSPIYNYETGIDEINLALSNYYRQKEQAEVVKHRERTFAIGDKVINLVNDPKTKTFNGEIGYISRFTFIDKRNTGEQELSHITVQYEIYDKLVTYTRKDFVENTNMAYCTSVHKYQGSECPIVLTVLFSEAKRLLSKKLIYTAVTRAKHLSVIFGEKNALIDGIQNDDDSKRITNIKLLWQGE</sequence>
<dbReference type="Gene3D" id="2.30.30.940">
    <property type="match status" value="1"/>
</dbReference>
<dbReference type="OrthoDB" id="9803432at2"/>
<keyword evidence="1" id="KW-0547">Nucleotide-binding</keyword>
<name>A0A501XAT5_9BACT</name>
<dbReference type="Gene3D" id="3.40.50.300">
    <property type="entry name" value="P-loop containing nucleotide triphosphate hydrolases"/>
    <property type="match status" value="2"/>
</dbReference>
<dbReference type="PANTHER" id="PTHR43788">
    <property type="entry name" value="DNA2/NAM7 HELICASE FAMILY MEMBER"/>
    <property type="match status" value="1"/>
</dbReference>
<evidence type="ECO:0000259" key="3">
    <source>
        <dbReference type="SMART" id="SM00382"/>
    </source>
</evidence>
<dbReference type="InterPro" id="IPR027785">
    <property type="entry name" value="UvrD-like_helicase_C"/>
</dbReference>
<dbReference type="RefSeq" id="WP_140781090.1">
    <property type="nucleotide sequence ID" value="NZ_VFSS01000002.1"/>
</dbReference>
<gene>
    <name evidence="4" type="ORF">FJO69_00710</name>
</gene>
<dbReference type="InterPro" id="IPR027417">
    <property type="entry name" value="P-loop_NTPase"/>
</dbReference>
<feature type="domain" description="AAA+ ATPase" evidence="3">
    <location>
        <begin position="357"/>
        <end position="502"/>
    </location>
</feature>
<dbReference type="Proteomes" id="UP000319776">
    <property type="component" value="Unassembled WGS sequence"/>
</dbReference>
<dbReference type="GO" id="GO:0003678">
    <property type="term" value="F:DNA helicase activity"/>
    <property type="evidence" value="ECO:0007669"/>
    <property type="project" value="UniProtKB-ARBA"/>
</dbReference>
<evidence type="ECO:0000313" key="4">
    <source>
        <dbReference type="EMBL" id="TPE57705.1"/>
    </source>
</evidence>
<dbReference type="Pfam" id="PF13538">
    <property type="entry name" value="UvrD_C_2"/>
    <property type="match status" value="1"/>
</dbReference>
<organism evidence="4 5">
    <name type="scientific">[Mycoplasma] falconis</name>
    <dbReference type="NCBI Taxonomy" id="92403"/>
    <lineage>
        <taxon>Bacteria</taxon>
        <taxon>Bacillati</taxon>
        <taxon>Mycoplasmatota</taxon>
        <taxon>Mycoplasmoidales</taxon>
        <taxon>Metamycoplasmataceae</taxon>
        <taxon>Metamycoplasma</taxon>
    </lineage>
</organism>
<dbReference type="GO" id="GO:0005524">
    <property type="term" value="F:ATP binding"/>
    <property type="evidence" value="ECO:0007669"/>
    <property type="project" value="UniProtKB-KW"/>
</dbReference>
<dbReference type="PANTHER" id="PTHR43788:SF6">
    <property type="entry name" value="DNA HELICASE B"/>
    <property type="match status" value="1"/>
</dbReference>
<dbReference type="InterPro" id="IPR003593">
    <property type="entry name" value="AAA+_ATPase"/>
</dbReference>
<dbReference type="InterPro" id="IPR050534">
    <property type="entry name" value="Coronavir_polyprotein_1ab"/>
</dbReference>
<dbReference type="Pfam" id="PF18335">
    <property type="entry name" value="SH3_13"/>
    <property type="match status" value="1"/>
</dbReference>
<dbReference type="SMART" id="SM00382">
    <property type="entry name" value="AAA"/>
    <property type="match status" value="1"/>
</dbReference>
<comment type="caution">
    <text evidence="4">The sequence shown here is derived from an EMBL/GenBank/DDBJ whole genome shotgun (WGS) entry which is preliminary data.</text>
</comment>
<keyword evidence="5" id="KW-1185">Reference proteome</keyword>
<protein>
    <submittedName>
        <fullName evidence="4">DUF2075 domain-containing protein</fullName>
    </submittedName>
</protein>
<evidence type="ECO:0000256" key="1">
    <source>
        <dbReference type="ARBA" id="ARBA00022741"/>
    </source>
</evidence>
<dbReference type="SUPFAM" id="SSF52540">
    <property type="entry name" value="P-loop containing nucleoside triphosphate hydrolases"/>
    <property type="match status" value="1"/>
</dbReference>
<proteinExistence type="predicted"/>
<dbReference type="InterPro" id="IPR041451">
    <property type="entry name" value="RecD2_SH13"/>
</dbReference>
<dbReference type="AlphaFoldDB" id="A0A501XAT5"/>
<dbReference type="CDD" id="cd18809">
    <property type="entry name" value="SF1_C_RecD"/>
    <property type="match status" value="1"/>
</dbReference>
<accession>A0A501XAT5</accession>
<evidence type="ECO:0000313" key="5">
    <source>
        <dbReference type="Proteomes" id="UP000319776"/>
    </source>
</evidence>
<dbReference type="EMBL" id="VFSS01000002">
    <property type="protein sequence ID" value="TPE57705.1"/>
    <property type="molecule type" value="Genomic_DNA"/>
</dbReference>
<evidence type="ECO:0000256" key="2">
    <source>
        <dbReference type="ARBA" id="ARBA00022840"/>
    </source>
</evidence>
<keyword evidence="2" id="KW-0067">ATP-binding</keyword>
<dbReference type="CDD" id="cd17933">
    <property type="entry name" value="DEXSc_RecD-like"/>
    <property type="match status" value="1"/>
</dbReference>
<dbReference type="Pfam" id="PF13245">
    <property type="entry name" value="AAA_19"/>
    <property type="match status" value="1"/>
</dbReference>